<comment type="subcellular location">
    <subcellularLocation>
        <location evidence="1">Chromosome</location>
        <location evidence="1">Centromere</location>
    </subcellularLocation>
</comment>
<dbReference type="Pfam" id="PF07558">
    <property type="entry name" value="Shugoshin_N"/>
    <property type="match status" value="1"/>
</dbReference>
<feature type="compositionally biased region" description="Basic and acidic residues" evidence="10">
    <location>
        <begin position="481"/>
        <end position="495"/>
    </location>
</feature>
<feature type="compositionally biased region" description="Low complexity" evidence="10">
    <location>
        <begin position="620"/>
        <end position="631"/>
    </location>
</feature>
<feature type="compositionally biased region" description="Polar residues" evidence="10">
    <location>
        <begin position="309"/>
        <end position="322"/>
    </location>
</feature>
<proteinExistence type="inferred from homology"/>
<evidence type="ECO:0000313" key="13">
    <source>
        <dbReference type="EMBL" id="KAK4496495.1"/>
    </source>
</evidence>
<dbReference type="Proteomes" id="UP001305779">
    <property type="component" value="Unassembled WGS sequence"/>
</dbReference>
<feature type="region of interest" description="Disordered" evidence="10">
    <location>
        <begin position="104"/>
        <end position="127"/>
    </location>
</feature>
<protein>
    <recommendedName>
        <fullName evidence="15">Shugoshin</fullName>
    </recommendedName>
</protein>
<dbReference type="InterPro" id="IPR011516">
    <property type="entry name" value="Shugoshin_N"/>
</dbReference>
<feature type="compositionally biased region" description="Basic and acidic residues" evidence="10">
    <location>
        <begin position="342"/>
        <end position="366"/>
    </location>
</feature>
<evidence type="ECO:0000256" key="2">
    <source>
        <dbReference type="ARBA" id="ARBA00010845"/>
    </source>
</evidence>
<name>A0ABR0E5J4_ZASCE</name>
<evidence type="ECO:0000256" key="8">
    <source>
        <dbReference type="ARBA" id="ARBA00023328"/>
    </source>
</evidence>
<feature type="coiled-coil region" evidence="9">
    <location>
        <begin position="41"/>
        <end position="75"/>
    </location>
</feature>
<evidence type="ECO:0000313" key="14">
    <source>
        <dbReference type="Proteomes" id="UP001305779"/>
    </source>
</evidence>
<evidence type="ECO:0000256" key="7">
    <source>
        <dbReference type="ARBA" id="ARBA00023306"/>
    </source>
</evidence>
<sequence length="647" mass="71718">MRTKSKPVKENPPANFDEVKRRFIRQNRELAKNNSSQSLRIRSLELEVSKLLADNLDLREQNLALQNEVHDARKQASSLAVRRMKCDLRDKIAELSGLIDGLDEEEVQEEERPPVEKERILSPSQRQYRERQPLAELMQDAVMPTIAEDKQYPRKTLGAEEIRAIRLSDQSGASGSPDIGPPPVAHFDCEDPTKAVESQETTQSSPKPAEEELLPSINLETRRRRRESHSKLEIRRHSILAQSPVKSEGDAASSTMLRTGAKRKLADRETEKPIKPPSKGDFTFSRRASATQNASDEEKVPTKDEIPVQVSTADEQPMSPTKPTRKVLGEKSVNTSPKKRIVRTDKPPKDDLEKPPPKLPSKERQPSRSRRISAIPLPSPPAEEIATTIELPPPEPSTAEQLQPYTPAAADDIFSPTSEPGNGARDTPPPGDLSTMSNTTESGQRPSRRARSAVNYAEPSLIAKMRRPGKQMVDAVTGLQDPKRTMDHPQRERKSTSAPQTMSVKKEPLDEDYEPKDETPLVGEGSPLREKSTDEHPPATTTIEAASAPQRRKRRETASATIIPTEETAKKMEELDLYDFKSSSPAPSMKETSPPVEEGKAVGNVKGQRRHSMAPRKEVSSTVSGGVSRTTAAVSGRAASRRKSMML</sequence>
<evidence type="ECO:0000256" key="4">
    <source>
        <dbReference type="ARBA" id="ARBA00022618"/>
    </source>
</evidence>
<keyword evidence="5" id="KW-0159">Chromosome partition</keyword>
<keyword evidence="4" id="KW-0132">Cell division</keyword>
<reference evidence="13 14" key="1">
    <citation type="journal article" date="2023" name="G3 (Bethesda)">
        <title>A chromosome-level genome assembly of Zasmidium syzygii isolated from banana leaves.</title>
        <authorList>
            <person name="van Westerhoven A.C."/>
            <person name="Mehrabi R."/>
            <person name="Talebi R."/>
            <person name="Steentjes M.B.F."/>
            <person name="Corcolon B."/>
            <person name="Chong P.A."/>
            <person name="Kema G.H.J."/>
            <person name="Seidl M.F."/>
        </authorList>
    </citation>
    <scope>NUCLEOTIDE SEQUENCE [LARGE SCALE GENOMIC DNA]</scope>
    <source>
        <strain evidence="13 14">P124</strain>
    </source>
</reference>
<feature type="compositionally biased region" description="Polar residues" evidence="10">
    <location>
        <begin position="196"/>
        <end position="206"/>
    </location>
</feature>
<feature type="domain" description="Shugoshin C-terminal" evidence="11">
    <location>
        <begin position="445"/>
        <end position="467"/>
    </location>
</feature>
<evidence type="ECO:0000259" key="12">
    <source>
        <dbReference type="Pfam" id="PF07558"/>
    </source>
</evidence>
<feature type="compositionally biased region" description="Basic and acidic residues" evidence="10">
    <location>
        <begin position="527"/>
        <end position="537"/>
    </location>
</feature>
<keyword evidence="6 9" id="KW-0175">Coiled coil</keyword>
<evidence type="ECO:0000256" key="10">
    <source>
        <dbReference type="SAM" id="MobiDB-lite"/>
    </source>
</evidence>
<gene>
    <name evidence="13" type="ORF">PRZ48_012475</name>
</gene>
<keyword evidence="8" id="KW-0137">Centromere</keyword>
<keyword evidence="14" id="KW-1185">Reference proteome</keyword>
<evidence type="ECO:0000256" key="9">
    <source>
        <dbReference type="SAM" id="Coils"/>
    </source>
</evidence>
<evidence type="ECO:0008006" key="15">
    <source>
        <dbReference type="Google" id="ProtNLM"/>
    </source>
</evidence>
<dbReference type="Pfam" id="PF07557">
    <property type="entry name" value="Shugoshin_C"/>
    <property type="match status" value="1"/>
</dbReference>
<feature type="domain" description="Shugoshin N-terminal coiled-coil" evidence="12">
    <location>
        <begin position="19"/>
        <end position="63"/>
    </location>
</feature>
<keyword evidence="3" id="KW-0158">Chromosome</keyword>
<evidence type="ECO:0000256" key="5">
    <source>
        <dbReference type="ARBA" id="ARBA00022829"/>
    </source>
</evidence>
<feature type="region of interest" description="Disordered" evidence="10">
    <location>
        <begin position="167"/>
        <end position="569"/>
    </location>
</feature>
<dbReference type="EMBL" id="JAXOVC010000010">
    <property type="protein sequence ID" value="KAK4496495.1"/>
    <property type="molecule type" value="Genomic_DNA"/>
</dbReference>
<evidence type="ECO:0000256" key="1">
    <source>
        <dbReference type="ARBA" id="ARBA00004584"/>
    </source>
</evidence>
<accession>A0ABR0E5J4</accession>
<evidence type="ECO:0000256" key="3">
    <source>
        <dbReference type="ARBA" id="ARBA00022454"/>
    </source>
</evidence>
<evidence type="ECO:0000256" key="6">
    <source>
        <dbReference type="ARBA" id="ARBA00023054"/>
    </source>
</evidence>
<evidence type="ECO:0000259" key="11">
    <source>
        <dbReference type="Pfam" id="PF07557"/>
    </source>
</evidence>
<organism evidence="13 14">
    <name type="scientific">Zasmidium cellare</name>
    <name type="common">Wine cellar mold</name>
    <name type="synonym">Racodium cellare</name>
    <dbReference type="NCBI Taxonomy" id="395010"/>
    <lineage>
        <taxon>Eukaryota</taxon>
        <taxon>Fungi</taxon>
        <taxon>Dikarya</taxon>
        <taxon>Ascomycota</taxon>
        <taxon>Pezizomycotina</taxon>
        <taxon>Dothideomycetes</taxon>
        <taxon>Dothideomycetidae</taxon>
        <taxon>Mycosphaerellales</taxon>
        <taxon>Mycosphaerellaceae</taxon>
        <taxon>Zasmidium</taxon>
    </lineage>
</organism>
<feature type="compositionally biased region" description="Basic and acidic residues" evidence="10">
    <location>
        <begin position="296"/>
        <end position="306"/>
    </location>
</feature>
<feature type="compositionally biased region" description="Polar residues" evidence="10">
    <location>
        <begin position="434"/>
        <end position="445"/>
    </location>
</feature>
<comment type="similarity">
    <text evidence="2">Belongs to the shugoshin family.</text>
</comment>
<feature type="compositionally biased region" description="Basic and acidic residues" evidence="10">
    <location>
        <begin position="264"/>
        <end position="274"/>
    </location>
</feature>
<feature type="compositionally biased region" description="Basic and acidic residues" evidence="10">
    <location>
        <begin position="110"/>
        <end position="120"/>
    </location>
</feature>
<dbReference type="InterPro" id="IPR011515">
    <property type="entry name" value="Shugoshin_C"/>
</dbReference>
<comment type="caution">
    <text evidence="13">The sequence shown here is derived from an EMBL/GenBank/DDBJ whole genome shotgun (WGS) entry which is preliminary data.</text>
</comment>
<keyword evidence="7" id="KW-0131">Cell cycle</keyword>
<feature type="region of interest" description="Disordered" evidence="10">
    <location>
        <begin position="581"/>
        <end position="647"/>
    </location>
</feature>